<dbReference type="InterPro" id="IPR011009">
    <property type="entry name" value="Kinase-like_dom_sf"/>
</dbReference>
<dbReference type="SUPFAM" id="SSF81606">
    <property type="entry name" value="PP2C-like"/>
    <property type="match status" value="1"/>
</dbReference>
<dbReference type="GO" id="GO:0016301">
    <property type="term" value="F:kinase activity"/>
    <property type="evidence" value="ECO:0007669"/>
    <property type="project" value="UniProtKB-KW"/>
</dbReference>
<dbReference type="InterPro" id="IPR000719">
    <property type="entry name" value="Prot_kinase_dom"/>
</dbReference>
<dbReference type="Proteomes" id="UP001521137">
    <property type="component" value="Unassembled WGS sequence"/>
</dbReference>
<dbReference type="SMART" id="SM00332">
    <property type="entry name" value="PP2Cc"/>
    <property type="match status" value="1"/>
</dbReference>
<evidence type="ECO:0000259" key="2">
    <source>
        <dbReference type="PROSITE" id="PS50011"/>
    </source>
</evidence>
<feature type="domain" description="PPM-type phosphatase" evidence="3">
    <location>
        <begin position="7"/>
        <end position="234"/>
    </location>
</feature>
<keyword evidence="4" id="KW-0808">Transferase</keyword>
<dbReference type="RefSeq" id="WP_235310141.1">
    <property type="nucleotide sequence ID" value="NZ_JAKGAS010000001.1"/>
</dbReference>
<keyword evidence="1" id="KW-0472">Membrane</keyword>
<dbReference type="InterPro" id="IPR001932">
    <property type="entry name" value="PPM-type_phosphatase-like_dom"/>
</dbReference>
<reference evidence="4 5" key="1">
    <citation type="submission" date="2022-01" db="EMBL/GenBank/DDBJ databases">
        <title>Paraglaciecola sp. G1-23.</title>
        <authorList>
            <person name="Jin M.S."/>
            <person name="Han D.M."/>
            <person name="Kim H.M."/>
            <person name="Jeon C.O."/>
        </authorList>
    </citation>
    <scope>NUCLEOTIDE SEQUENCE [LARGE SCALE GENOMIC DNA]</scope>
    <source>
        <strain evidence="4 5">G1-23</strain>
    </source>
</reference>
<proteinExistence type="predicted"/>
<comment type="caution">
    <text evidence="4">The sequence shown here is derived from an EMBL/GenBank/DDBJ whole genome shotgun (WGS) entry which is preliminary data.</text>
</comment>
<sequence>MEKLKLTFGGFSSQGVKDENQDAFAAYLPNDHSLESKGAVATIADGVSVCTRAREASNTCVSNFIQDYYQTPQTWTVKRAVSKVLQGLNRWCHGQHDYEHGGHSQMVTTFSGMVFKSASGFIVHTGDSRISRVQGQDFEQLTVDHVSRQGGNNVLTRAVGIGPHLDVDFKSVELEKDDIYVFTTDGVHEFLPPKKLLSFIQDNSFSYEQRAKNIVDAALEAGSDDNLTCLLVHVAQIAQASLDEHYRQLTRLAMPPALEVGMKLEGYRVVKTVFNGTRSSLYKVINEEDGKVYGLKTPSQHFADDPIYLGGFLREEWIGQHIKHHNVMGVFKRPDKAKFMYHVCEYIEGQTLRQWMVDNPKPSLDQVRVIVSHLIDALRVLQRKDMVHRDVKPENVMINHHGEVKLIDFGTVLVNALAETKSLPNEDIAVGSVHYIAPEYLLTHNSDHQSDLFSVGVVIYEMLTGQLPFKAFKYQDYIPSGFDEWHYQSLTKFRTDLPQWLDLTLQKALQPNPKYRHEAFSELIMDLSKPNQNMLSANAKQPLIKRNPILVYQGICVIQLVLIGLLIAQVI</sequence>
<dbReference type="SMART" id="SM00220">
    <property type="entry name" value="S_TKc"/>
    <property type="match status" value="1"/>
</dbReference>
<dbReference type="PANTHER" id="PTHR44167:SF24">
    <property type="entry name" value="SERINE_THREONINE-PROTEIN KINASE CHK2"/>
    <property type="match status" value="1"/>
</dbReference>
<feature type="domain" description="Protein kinase" evidence="2">
    <location>
        <begin position="267"/>
        <end position="535"/>
    </location>
</feature>
<dbReference type="Gene3D" id="3.60.40.10">
    <property type="entry name" value="PPM-type phosphatase domain"/>
    <property type="match status" value="1"/>
</dbReference>
<dbReference type="PANTHER" id="PTHR44167">
    <property type="entry name" value="OVARIAN-SPECIFIC SERINE/THREONINE-PROTEIN KINASE LOK-RELATED"/>
    <property type="match status" value="1"/>
</dbReference>
<dbReference type="EMBL" id="JAKGAS010000001">
    <property type="protein sequence ID" value="MCF2946613.1"/>
    <property type="molecule type" value="Genomic_DNA"/>
</dbReference>
<organism evidence="4 5">
    <name type="scientific">Paraglaciecola algarum</name>
    <dbReference type="NCBI Taxonomy" id="3050085"/>
    <lineage>
        <taxon>Bacteria</taxon>
        <taxon>Pseudomonadati</taxon>
        <taxon>Pseudomonadota</taxon>
        <taxon>Gammaproteobacteria</taxon>
        <taxon>Alteromonadales</taxon>
        <taxon>Alteromonadaceae</taxon>
        <taxon>Paraglaciecola</taxon>
    </lineage>
</organism>
<dbReference type="SMART" id="SM00331">
    <property type="entry name" value="PP2C_SIG"/>
    <property type="match status" value="1"/>
</dbReference>
<keyword evidence="1" id="KW-1133">Transmembrane helix</keyword>
<dbReference type="InterPro" id="IPR036457">
    <property type="entry name" value="PPM-type-like_dom_sf"/>
</dbReference>
<dbReference type="CDD" id="cd14014">
    <property type="entry name" value="STKc_PknB_like"/>
    <property type="match status" value="1"/>
</dbReference>
<protein>
    <submittedName>
        <fullName evidence="4">Protein kinase</fullName>
    </submittedName>
</protein>
<dbReference type="SUPFAM" id="SSF56112">
    <property type="entry name" value="Protein kinase-like (PK-like)"/>
    <property type="match status" value="1"/>
</dbReference>
<evidence type="ECO:0000313" key="4">
    <source>
        <dbReference type="EMBL" id="MCF2946613.1"/>
    </source>
</evidence>
<name>A0ABS9D3J5_9ALTE</name>
<dbReference type="PROSITE" id="PS51746">
    <property type="entry name" value="PPM_2"/>
    <property type="match status" value="1"/>
</dbReference>
<evidence type="ECO:0000259" key="3">
    <source>
        <dbReference type="PROSITE" id="PS51746"/>
    </source>
</evidence>
<keyword evidence="4" id="KW-0418">Kinase</keyword>
<dbReference type="Pfam" id="PF00069">
    <property type="entry name" value="Pkinase"/>
    <property type="match status" value="1"/>
</dbReference>
<keyword evidence="5" id="KW-1185">Reference proteome</keyword>
<gene>
    <name evidence="4" type="ORF">L0668_00710</name>
</gene>
<evidence type="ECO:0000256" key="1">
    <source>
        <dbReference type="SAM" id="Phobius"/>
    </source>
</evidence>
<dbReference type="PROSITE" id="PS50011">
    <property type="entry name" value="PROTEIN_KINASE_DOM"/>
    <property type="match status" value="1"/>
</dbReference>
<dbReference type="Gene3D" id="1.10.510.10">
    <property type="entry name" value="Transferase(Phosphotransferase) domain 1"/>
    <property type="match status" value="1"/>
</dbReference>
<dbReference type="InterPro" id="IPR008271">
    <property type="entry name" value="Ser/Thr_kinase_AS"/>
</dbReference>
<evidence type="ECO:0000313" key="5">
    <source>
        <dbReference type="Proteomes" id="UP001521137"/>
    </source>
</evidence>
<feature type="transmembrane region" description="Helical" evidence="1">
    <location>
        <begin position="549"/>
        <end position="568"/>
    </location>
</feature>
<dbReference type="PROSITE" id="PS00108">
    <property type="entry name" value="PROTEIN_KINASE_ST"/>
    <property type="match status" value="1"/>
</dbReference>
<dbReference type="CDD" id="cd00143">
    <property type="entry name" value="PP2Cc"/>
    <property type="match status" value="1"/>
</dbReference>
<dbReference type="Pfam" id="PF13672">
    <property type="entry name" value="PP2C_2"/>
    <property type="match status" value="1"/>
</dbReference>
<keyword evidence="1" id="KW-0812">Transmembrane</keyword>
<accession>A0ABS9D3J5</accession>